<dbReference type="HOGENOM" id="CLU_2052586_0_0_1"/>
<dbReference type="EMBL" id="CAEY01000177">
    <property type="status" value="NOT_ANNOTATED_CDS"/>
    <property type="molecule type" value="Genomic_DNA"/>
</dbReference>
<dbReference type="Proteomes" id="UP000015104">
    <property type="component" value="Unassembled WGS sequence"/>
</dbReference>
<evidence type="ECO:0000313" key="2">
    <source>
        <dbReference type="EnsemblMetazoa" id="tetur13g04520.1"/>
    </source>
</evidence>
<feature type="region of interest" description="Disordered" evidence="1">
    <location>
        <begin position="1"/>
        <end position="120"/>
    </location>
</feature>
<feature type="compositionally biased region" description="Low complexity" evidence="1">
    <location>
        <begin position="100"/>
        <end position="111"/>
    </location>
</feature>
<keyword evidence="3" id="KW-1185">Reference proteome</keyword>
<dbReference type="EnsemblMetazoa" id="tetur13g04520.1">
    <property type="protein sequence ID" value="tetur13g04520.1"/>
    <property type="gene ID" value="tetur13g04520"/>
</dbReference>
<reference evidence="2" key="2">
    <citation type="submission" date="2015-06" db="UniProtKB">
        <authorList>
            <consortium name="EnsemblMetazoa"/>
        </authorList>
    </citation>
    <scope>IDENTIFICATION</scope>
</reference>
<reference evidence="3" key="1">
    <citation type="submission" date="2011-08" db="EMBL/GenBank/DDBJ databases">
        <authorList>
            <person name="Rombauts S."/>
        </authorList>
    </citation>
    <scope>NUCLEOTIDE SEQUENCE</scope>
    <source>
        <strain evidence="3">London</strain>
    </source>
</reference>
<protein>
    <submittedName>
        <fullName evidence="2">Uncharacterized protein</fullName>
    </submittedName>
</protein>
<feature type="compositionally biased region" description="Basic and acidic residues" evidence="1">
    <location>
        <begin position="54"/>
        <end position="66"/>
    </location>
</feature>
<accession>T1KKP7</accession>
<evidence type="ECO:0000313" key="3">
    <source>
        <dbReference type="Proteomes" id="UP000015104"/>
    </source>
</evidence>
<dbReference type="AlphaFoldDB" id="T1KKP7"/>
<evidence type="ECO:0000256" key="1">
    <source>
        <dbReference type="SAM" id="MobiDB-lite"/>
    </source>
</evidence>
<name>T1KKP7_TETUR</name>
<feature type="compositionally biased region" description="Polar residues" evidence="1">
    <location>
        <begin position="33"/>
        <end position="48"/>
    </location>
</feature>
<organism evidence="2 3">
    <name type="scientific">Tetranychus urticae</name>
    <name type="common">Two-spotted spider mite</name>
    <dbReference type="NCBI Taxonomy" id="32264"/>
    <lineage>
        <taxon>Eukaryota</taxon>
        <taxon>Metazoa</taxon>
        <taxon>Ecdysozoa</taxon>
        <taxon>Arthropoda</taxon>
        <taxon>Chelicerata</taxon>
        <taxon>Arachnida</taxon>
        <taxon>Acari</taxon>
        <taxon>Acariformes</taxon>
        <taxon>Trombidiformes</taxon>
        <taxon>Prostigmata</taxon>
        <taxon>Eleutherengona</taxon>
        <taxon>Raphignathae</taxon>
        <taxon>Tetranychoidea</taxon>
        <taxon>Tetranychidae</taxon>
        <taxon>Tetranychus</taxon>
    </lineage>
</organism>
<proteinExistence type="predicted"/>
<sequence>MSPHESGSSYGKPDGNLKRSQRSHGTHHEPEIGQTSKSNSWNFNTNQGFYYRVHNVDGKKHEERGSYGDGHQSGPWVDQGRSLVREINPINGFDTPPPTSASTPSSRSTCSNLVSTRIQQ</sequence>